<dbReference type="SUPFAM" id="SSF52402">
    <property type="entry name" value="Adenine nucleotide alpha hydrolases-like"/>
    <property type="match status" value="1"/>
</dbReference>
<dbReference type="SUPFAM" id="SSF56235">
    <property type="entry name" value="N-terminal nucleophile aminohydrolases (Ntn hydrolases)"/>
    <property type="match status" value="1"/>
</dbReference>
<name>A0A8K0GE57_IGNLU</name>
<keyword evidence="3" id="KW-0315">Glutamine amidotransferase</keyword>
<dbReference type="InterPro" id="IPR014729">
    <property type="entry name" value="Rossmann-like_a/b/a_fold"/>
</dbReference>
<dbReference type="Proteomes" id="UP000801492">
    <property type="component" value="Unassembled WGS sequence"/>
</dbReference>
<organism evidence="5 6">
    <name type="scientific">Ignelater luminosus</name>
    <name type="common">Cucubano</name>
    <name type="synonym">Pyrophorus luminosus</name>
    <dbReference type="NCBI Taxonomy" id="2038154"/>
    <lineage>
        <taxon>Eukaryota</taxon>
        <taxon>Metazoa</taxon>
        <taxon>Ecdysozoa</taxon>
        <taxon>Arthropoda</taxon>
        <taxon>Hexapoda</taxon>
        <taxon>Insecta</taxon>
        <taxon>Pterygota</taxon>
        <taxon>Neoptera</taxon>
        <taxon>Endopterygota</taxon>
        <taxon>Coleoptera</taxon>
        <taxon>Polyphaga</taxon>
        <taxon>Elateriformia</taxon>
        <taxon>Elateroidea</taxon>
        <taxon>Elateridae</taxon>
        <taxon>Agrypninae</taxon>
        <taxon>Pyrophorini</taxon>
        <taxon>Ignelater</taxon>
    </lineage>
</organism>
<evidence type="ECO:0000256" key="2">
    <source>
        <dbReference type="ARBA" id="ARBA00022888"/>
    </source>
</evidence>
<dbReference type="InterPro" id="IPR051857">
    <property type="entry name" value="Asn_synthetase_domain"/>
</dbReference>
<dbReference type="Pfam" id="PF13537">
    <property type="entry name" value="GATase_7"/>
    <property type="match status" value="1"/>
</dbReference>
<keyword evidence="1" id="KW-0028">Amino-acid biosynthesis</keyword>
<comment type="caution">
    <text evidence="5">The sequence shown here is derived from an EMBL/GenBank/DDBJ whole genome shotgun (WGS) entry which is preliminary data.</text>
</comment>
<keyword evidence="2" id="KW-0061">Asparagine biosynthesis</keyword>
<dbReference type="PANTHER" id="PTHR45937">
    <property type="entry name" value="ASPARAGINE SYNTHETASE DOMAIN-CONTAINING PROTEIN 1"/>
    <property type="match status" value="1"/>
</dbReference>
<dbReference type="PANTHER" id="PTHR45937:SF1">
    <property type="entry name" value="ASPARAGINE SYNTHETASE DOMAIN-CONTAINING PROTEIN 1"/>
    <property type="match status" value="1"/>
</dbReference>
<evidence type="ECO:0000256" key="1">
    <source>
        <dbReference type="ARBA" id="ARBA00022605"/>
    </source>
</evidence>
<evidence type="ECO:0000259" key="4">
    <source>
        <dbReference type="PROSITE" id="PS51278"/>
    </source>
</evidence>
<protein>
    <recommendedName>
        <fullName evidence="4">Glutamine amidotransferase type-2 domain-containing protein</fullName>
    </recommendedName>
</protein>
<proteinExistence type="predicted"/>
<dbReference type="OrthoDB" id="10252281at2759"/>
<feature type="domain" description="Glutamine amidotransferase type-2" evidence="4">
    <location>
        <begin position="2"/>
        <end position="200"/>
    </location>
</feature>
<dbReference type="Gene3D" id="3.40.50.620">
    <property type="entry name" value="HUPs"/>
    <property type="match status" value="1"/>
</dbReference>
<dbReference type="Pfam" id="PF00733">
    <property type="entry name" value="Asn_synthase"/>
    <property type="match status" value="2"/>
</dbReference>
<dbReference type="InterPro" id="IPR029055">
    <property type="entry name" value="Ntn_hydrolases_N"/>
</dbReference>
<dbReference type="EMBL" id="VTPC01006391">
    <property type="protein sequence ID" value="KAF2894958.1"/>
    <property type="molecule type" value="Genomic_DNA"/>
</dbReference>
<gene>
    <name evidence="5" type="ORF">ILUMI_11191</name>
</gene>
<dbReference type="PROSITE" id="PS51278">
    <property type="entry name" value="GATASE_TYPE_2"/>
    <property type="match status" value="1"/>
</dbReference>
<dbReference type="AlphaFoldDB" id="A0A8K0GE57"/>
<dbReference type="GO" id="GO:0004066">
    <property type="term" value="F:asparagine synthase (glutamine-hydrolyzing) activity"/>
    <property type="evidence" value="ECO:0007669"/>
    <property type="project" value="InterPro"/>
</dbReference>
<dbReference type="CDD" id="cd01991">
    <property type="entry name" value="Asn_synthase_B_C"/>
    <property type="match status" value="1"/>
</dbReference>
<dbReference type="InterPro" id="IPR017932">
    <property type="entry name" value="GATase_2_dom"/>
</dbReference>
<evidence type="ECO:0000313" key="5">
    <source>
        <dbReference type="EMBL" id="KAF2894958.1"/>
    </source>
</evidence>
<dbReference type="GO" id="GO:0006529">
    <property type="term" value="P:asparagine biosynthetic process"/>
    <property type="evidence" value="ECO:0007669"/>
    <property type="project" value="UniProtKB-KW"/>
</dbReference>
<evidence type="ECO:0000313" key="6">
    <source>
        <dbReference type="Proteomes" id="UP000801492"/>
    </source>
</evidence>
<dbReference type="Gene3D" id="3.60.20.10">
    <property type="entry name" value="Glutamine Phosphoribosylpyrophosphate, subunit 1, domain 1"/>
    <property type="match status" value="1"/>
</dbReference>
<keyword evidence="6" id="KW-1185">Reference proteome</keyword>
<dbReference type="InterPro" id="IPR001962">
    <property type="entry name" value="Asn_synthase"/>
</dbReference>
<evidence type="ECO:0000256" key="3">
    <source>
        <dbReference type="ARBA" id="ARBA00022962"/>
    </source>
</evidence>
<accession>A0A8K0GE57</accession>
<sequence>MCGIFCVFNENCYSHNNDSTLLNTYEACKTQLARRGPDFQCMRTIVHGNYNFVVAASVLWLQGREATKQPIETDKSMLVYNGNLYRITSLSNKSSNDTEILLENLEHSEDIYLTLLKVQGPFAFIYLDKQTSKLYFARDLYGRRSLLIGKQGDNIVLTSIANKAMCYDCIELPALGIFCYDLNLKNIELMPWKYKHKDFEDKIKELERCLNKTVNINESNSPSSILNYFPPAESDLLLYKQLENIPFHESLSTLLENHLWKSKVENLTELLSAAVQKRILAQPQFCQNCIERCDSCNHTLTGILFSGGVDCTILALIADLFVDRNRAIDLLNVAFSNNAPDRHTALETWKELKILRPNRNWNLVEINVTQDELEQERRKHIADLIYPRNTILDDSLGCAMWFASKGQNEKYKSPCRVLLVGTGADELFGGYTKYRAAYKNGSWLGVHEALNLDWQNISHRNLARDDRVVSDHGRQLCMPYLDEDVVEFVRNLSCWERTCPTKDLPHGLGEKILLRSLAYYLGLKNAAYFKKRALQFGSRIANSKENANDVSPRL</sequence>
<reference evidence="5" key="1">
    <citation type="submission" date="2019-08" db="EMBL/GenBank/DDBJ databases">
        <title>The genome of the North American firefly Photinus pyralis.</title>
        <authorList>
            <consortium name="Photinus pyralis genome working group"/>
            <person name="Fallon T.R."/>
            <person name="Sander Lower S.E."/>
            <person name="Weng J.-K."/>
        </authorList>
    </citation>
    <scope>NUCLEOTIDE SEQUENCE</scope>
    <source>
        <strain evidence="5">TRF0915ILg1</strain>
        <tissue evidence="5">Whole body</tissue>
    </source>
</reference>